<keyword evidence="1" id="KW-0479">Metal-binding</keyword>
<feature type="domain" description="SWIM-type" evidence="3">
    <location>
        <begin position="595"/>
        <end position="632"/>
    </location>
</feature>
<dbReference type="GO" id="GO:0008270">
    <property type="term" value="F:zinc ion binding"/>
    <property type="evidence" value="ECO:0007669"/>
    <property type="project" value="UniProtKB-KW"/>
</dbReference>
<proteinExistence type="predicted"/>
<evidence type="ECO:0000259" key="3">
    <source>
        <dbReference type="PROSITE" id="PS50966"/>
    </source>
</evidence>
<comment type="caution">
    <text evidence="4">The sequence shown here is derived from an EMBL/GenBank/DDBJ whole genome shotgun (WGS) entry which is preliminary data.</text>
</comment>
<feature type="region of interest" description="Disordered" evidence="2">
    <location>
        <begin position="34"/>
        <end position="113"/>
    </location>
</feature>
<dbReference type="OrthoDB" id="1902038at2759"/>
<organism evidence="4 5">
    <name type="scientific">Brachionus calyciflorus</name>
    <dbReference type="NCBI Taxonomy" id="104777"/>
    <lineage>
        <taxon>Eukaryota</taxon>
        <taxon>Metazoa</taxon>
        <taxon>Spiralia</taxon>
        <taxon>Gnathifera</taxon>
        <taxon>Rotifera</taxon>
        <taxon>Eurotatoria</taxon>
        <taxon>Monogononta</taxon>
        <taxon>Pseudotrocha</taxon>
        <taxon>Ploima</taxon>
        <taxon>Brachionidae</taxon>
        <taxon>Brachionus</taxon>
    </lineage>
</organism>
<dbReference type="Pfam" id="PF10551">
    <property type="entry name" value="MULE"/>
    <property type="match status" value="1"/>
</dbReference>
<dbReference type="Proteomes" id="UP000663879">
    <property type="component" value="Unassembled WGS sequence"/>
</dbReference>
<dbReference type="InterPro" id="IPR007527">
    <property type="entry name" value="Znf_SWIM"/>
</dbReference>
<accession>A0A813M4J1</accession>
<name>A0A813M4J1_9BILA</name>
<evidence type="ECO:0000256" key="1">
    <source>
        <dbReference type="PROSITE-ProRule" id="PRU00325"/>
    </source>
</evidence>
<dbReference type="PROSITE" id="PS50966">
    <property type="entry name" value="ZF_SWIM"/>
    <property type="match status" value="1"/>
</dbReference>
<gene>
    <name evidence="4" type="ORF">OXX778_LOCUS556</name>
</gene>
<feature type="compositionally biased region" description="Polar residues" evidence="2">
    <location>
        <begin position="74"/>
        <end position="113"/>
    </location>
</feature>
<evidence type="ECO:0000313" key="4">
    <source>
        <dbReference type="EMBL" id="CAF0708035.1"/>
    </source>
</evidence>
<dbReference type="AlphaFoldDB" id="A0A813M4J1"/>
<evidence type="ECO:0000313" key="5">
    <source>
        <dbReference type="Proteomes" id="UP000663879"/>
    </source>
</evidence>
<keyword evidence="5" id="KW-1185">Reference proteome</keyword>
<feature type="compositionally biased region" description="Basic and acidic residues" evidence="2">
    <location>
        <begin position="38"/>
        <end position="57"/>
    </location>
</feature>
<reference evidence="4" key="1">
    <citation type="submission" date="2021-02" db="EMBL/GenBank/DDBJ databases">
        <authorList>
            <person name="Nowell W R."/>
        </authorList>
    </citation>
    <scope>NUCLEOTIDE SEQUENCE</scope>
    <source>
        <strain evidence="4">Ploen Becks lab</strain>
    </source>
</reference>
<dbReference type="InterPro" id="IPR018289">
    <property type="entry name" value="MULE_transposase_dom"/>
</dbReference>
<keyword evidence="1" id="KW-0862">Zinc</keyword>
<dbReference type="EMBL" id="CAJNOC010000028">
    <property type="protein sequence ID" value="CAF0708035.1"/>
    <property type="molecule type" value="Genomic_DNA"/>
</dbReference>
<feature type="region of interest" description="Disordered" evidence="2">
    <location>
        <begin position="1"/>
        <end position="22"/>
    </location>
</feature>
<keyword evidence="1" id="KW-0863">Zinc-finger</keyword>
<evidence type="ECO:0000256" key="2">
    <source>
        <dbReference type="SAM" id="MobiDB-lite"/>
    </source>
</evidence>
<protein>
    <recommendedName>
        <fullName evidence="3">SWIM-type domain-containing protein</fullName>
    </recommendedName>
</protein>
<sequence length="655" mass="76729">MTSKKKSKFNNIDSSLNDAEPIEISIPVFNELIQDENNSSRERIEERIDIQSEEDRSVLMNDEDSPDNSEKEMSITTASNEVSSIPSATTTNEVSSDENPNTKSKSNEKTNTNPDSFSYKTFVMIKHCQNQLELDEFFENKYAFTRVTHSHNAPCTLEHCKNHIPHKMRYIKKVCNCKKDSCKFQIKILKCEFQDEFFIYKKSTHKGKLSQNKRTRGISKAIKQFIINIIKHDSEISPKTILRRILSDSNLINKPQLKQVQNVVFRYRNKSTFNSIQAVQDLIKKNQFYDNIDENRPFFFNVDKDKNGEILIGNGSDERHLHICLTSLELLKNLDSNLSGSYHIDGTYKLIRNRFPLLVFGRTDMDGKFHLIALCITSHEKECDFLRFYNGLKNLAEDLGIEFDPGYIVQDACDASYNAAKQLFPDVEILMCYFHVVLNCKKQKHLIPQDLQGYVLKKCLRRLHMTTSKDHLMKYYNKFIEFCSENCPDFARYLFKSWLSKNSKYTKWKVYNSPPGYATTNSPIESFNASIKRDFTYRKKLSVFGFILKSFEIIKYYSVTDKHFENTPIPSIRAKNLAKSVSKWENFSQISKYIYEYKGYYSLNSKNFDCDCKYYLKWGYCSHQLALRNLFNEKEFVNKSKKGRPKNSEKWCVRE</sequence>